<dbReference type="Pfam" id="PF05781">
    <property type="entry name" value="MRVI1"/>
    <property type="match status" value="1"/>
</dbReference>
<evidence type="ECO:0000256" key="3">
    <source>
        <dbReference type="ARBA" id="ARBA00022490"/>
    </source>
</evidence>
<dbReference type="KEGG" id="pki:111850538"/>
<evidence type="ECO:0008006" key="12">
    <source>
        <dbReference type="Google" id="ProtNLM"/>
    </source>
</evidence>
<feature type="compositionally biased region" description="Basic and acidic residues" evidence="8">
    <location>
        <begin position="215"/>
        <end position="224"/>
    </location>
</feature>
<evidence type="ECO:0000313" key="10">
    <source>
        <dbReference type="Ensembl" id="ENSPKIP00000006700.1"/>
    </source>
</evidence>
<keyword evidence="3" id="KW-0963">Cytoplasm</keyword>
<accession>A0A3B3QMA6</accession>
<feature type="transmembrane region" description="Helical" evidence="9">
    <location>
        <begin position="717"/>
        <end position="741"/>
    </location>
</feature>
<dbReference type="PANTHER" id="PTHR15352">
    <property type="entry name" value="LYMPHOID-RESTRICTED MEMBRANE PROTEIN, JAW1"/>
    <property type="match status" value="1"/>
</dbReference>
<evidence type="ECO:0000256" key="1">
    <source>
        <dbReference type="ARBA" id="ARBA00004167"/>
    </source>
</evidence>
<keyword evidence="7 9" id="KW-0472">Membrane</keyword>
<dbReference type="RefSeq" id="XP_072554602.1">
    <property type="nucleotide sequence ID" value="XM_072698501.1"/>
</dbReference>
<dbReference type="GeneTree" id="ENSGT00530000063722"/>
<dbReference type="GO" id="GO:0016020">
    <property type="term" value="C:membrane"/>
    <property type="evidence" value="ECO:0007669"/>
    <property type="project" value="UniProtKB-SubCell"/>
</dbReference>
<dbReference type="Ensembl" id="ENSPKIT00000030730.1">
    <property type="protein sequence ID" value="ENSPKIP00000006700.1"/>
    <property type="gene ID" value="ENSPKIG00000022852.1"/>
</dbReference>
<keyword evidence="5 9" id="KW-1133">Transmembrane helix</keyword>
<evidence type="ECO:0000256" key="6">
    <source>
        <dbReference type="ARBA" id="ARBA00023054"/>
    </source>
</evidence>
<evidence type="ECO:0000256" key="9">
    <source>
        <dbReference type="SAM" id="Phobius"/>
    </source>
</evidence>
<feature type="region of interest" description="Disordered" evidence="8">
    <location>
        <begin position="179"/>
        <end position="256"/>
    </location>
</feature>
<dbReference type="OrthoDB" id="10062605at2759"/>
<organism evidence="10 11">
    <name type="scientific">Paramormyrops kingsleyae</name>
    <dbReference type="NCBI Taxonomy" id="1676925"/>
    <lineage>
        <taxon>Eukaryota</taxon>
        <taxon>Metazoa</taxon>
        <taxon>Chordata</taxon>
        <taxon>Craniata</taxon>
        <taxon>Vertebrata</taxon>
        <taxon>Euteleostomi</taxon>
        <taxon>Actinopterygii</taxon>
        <taxon>Neopterygii</taxon>
        <taxon>Teleostei</taxon>
        <taxon>Osteoglossocephala</taxon>
        <taxon>Osteoglossomorpha</taxon>
        <taxon>Osteoglossiformes</taxon>
        <taxon>Mormyridae</taxon>
        <taxon>Paramormyrops</taxon>
    </lineage>
</organism>
<protein>
    <recommendedName>
        <fullName evidence="12">Murine retrovirus integration site 1 homolog</fullName>
    </recommendedName>
</protein>
<feature type="region of interest" description="Disordered" evidence="8">
    <location>
        <begin position="598"/>
        <end position="634"/>
    </location>
</feature>
<dbReference type="AlphaFoldDB" id="A0A3B3QMA6"/>
<evidence type="ECO:0000313" key="11">
    <source>
        <dbReference type="Proteomes" id="UP000261540"/>
    </source>
</evidence>
<dbReference type="Proteomes" id="UP000261540">
    <property type="component" value="Unplaced"/>
</dbReference>
<dbReference type="GeneID" id="111850538"/>
<feature type="compositionally biased region" description="Acidic residues" evidence="8">
    <location>
        <begin position="660"/>
        <end position="673"/>
    </location>
</feature>
<evidence type="ECO:0000256" key="7">
    <source>
        <dbReference type="ARBA" id="ARBA00023136"/>
    </source>
</evidence>
<keyword evidence="4 9" id="KW-0812">Transmembrane</keyword>
<feature type="compositionally biased region" description="Low complexity" evidence="8">
    <location>
        <begin position="190"/>
        <end position="203"/>
    </location>
</feature>
<feature type="region of interest" description="Disordered" evidence="8">
    <location>
        <begin position="659"/>
        <end position="694"/>
    </location>
</feature>
<comment type="subcellular location">
    <subcellularLocation>
        <location evidence="2">Cytoplasm</location>
    </subcellularLocation>
    <subcellularLocation>
        <location evidence="1">Membrane</location>
        <topology evidence="1">Single-pass membrane protein</topology>
    </subcellularLocation>
</comment>
<feature type="region of interest" description="Disordered" evidence="8">
    <location>
        <begin position="335"/>
        <end position="358"/>
    </location>
</feature>
<feature type="region of interest" description="Disordered" evidence="8">
    <location>
        <begin position="40"/>
        <end position="76"/>
    </location>
</feature>
<dbReference type="RefSeq" id="XP_023680293.1">
    <property type="nucleotide sequence ID" value="XM_023824525.2"/>
</dbReference>
<dbReference type="RefSeq" id="XP_023680291.1">
    <property type="nucleotide sequence ID" value="XM_023824523.2"/>
</dbReference>
<feature type="compositionally biased region" description="Low complexity" evidence="8">
    <location>
        <begin position="128"/>
        <end position="161"/>
    </location>
</feature>
<feature type="region of interest" description="Disordered" evidence="8">
    <location>
        <begin position="121"/>
        <end position="161"/>
    </location>
</feature>
<feature type="compositionally biased region" description="Low complexity" evidence="8">
    <location>
        <begin position="619"/>
        <end position="630"/>
    </location>
</feature>
<keyword evidence="11" id="KW-1185">Reference proteome</keyword>
<dbReference type="STRING" id="1676925.ENSPKIP00000006673"/>
<evidence type="ECO:0000256" key="8">
    <source>
        <dbReference type="SAM" id="MobiDB-lite"/>
    </source>
</evidence>
<dbReference type="Ensembl" id="ENSPKIT00000030703.1">
    <property type="protein sequence ID" value="ENSPKIP00000006673.1"/>
    <property type="gene ID" value="ENSPKIG00000022852.1"/>
</dbReference>
<sequence length="776" mass="85192">MSTLLGVDEDPAGETASTLPAYCRPETKVVTITLSGSSVPLSRQGTAYSQEPGAVEQASRTHRPRVSQKSSSGNYITTVDGQGHLIDLAKDQLPDMQLSEEDKRKNLELLLEAKEVSERFLTRRGRRSTSSISDSPTGAGPTPNSSPAPSRSSSLSAMPSVSAADMAEANYVSSPVVQDSRTLKEVRPVSLGPEPLSPLLPGGTKLSGVGAAQRMGRDSKKTDLVEGASSGARKDGTGQGEASATSSARPVPRSAPMRVPCTAEIKTLEAFPPLMRAASWDAAGSSPELEEEPPFTSELLEEATPMQPAKMEKLARLREEHKLLRHQSIIGSKLPDLSETAELDRGPSTNKESRGQRSEVMPNISDVMLQKLKLHRAQTGSSPPLTEREVENAFVQLSLAFRNDNYTLDTRLHLAERERSLTEENAEKELEDFKGSLQKTAVLWQSQEHRESYQRLLETVAVLHRLATRLSSRAEMVGAVRQEKRMNKATEVMMQYVENLKRTYEKDHAELMEFKKLANLNSGRGYGTSADADDGVPRALRSMSLTMGKAVPRRRVSVAVVPKFNLVSIPGQAAVAARPMVPILCEASDVKVCPPARPLLQATPADSRKTAAEPEQETSPPAKSPSSAEKISSEMKAKIEEEAYSKGYQEGLRRVKEMQQLEEEEEAEEEEKAEESQEVVRKEEEDLEDRTSHSSRFNGFPDVFGRLLPKVLRQKRFIWTAMIVLTLLAAVLFAFGAFSYFSENQRELPGVSSLSSRKKRLVGWNSALEDKNGSPE</sequence>
<feature type="compositionally biased region" description="Polar residues" evidence="8">
    <location>
        <begin position="40"/>
        <end position="49"/>
    </location>
</feature>
<evidence type="ECO:0000256" key="5">
    <source>
        <dbReference type="ARBA" id="ARBA00022989"/>
    </source>
</evidence>
<dbReference type="InterPro" id="IPR008677">
    <property type="entry name" value="MRVI1"/>
</dbReference>
<dbReference type="RefSeq" id="XP_023680292.1">
    <property type="nucleotide sequence ID" value="XM_023824524.2"/>
</dbReference>
<evidence type="ECO:0000256" key="2">
    <source>
        <dbReference type="ARBA" id="ARBA00004496"/>
    </source>
</evidence>
<name>A0A3B3QMA6_9TELE</name>
<feature type="compositionally biased region" description="Polar residues" evidence="8">
    <location>
        <begin position="67"/>
        <end position="76"/>
    </location>
</feature>
<feature type="compositionally biased region" description="Basic and acidic residues" evidence="8">
    <location>
        <begin position="674"/>
        <end position="692"/>
    </location>
</feature>
<reference evidence="10" key="1">
    <citation type="submission" date="2025-05" db="UniProtKB">
        <authorList>
            <consortium name="Ensembl"/>
        </authorList>
    </citation>
    <scope>IDENTIFICATION</scope>
</reference>
<dbReference type="GO" id="GO:0019934">
    <property type="term" value="P:cGMP-mediated signaling"/>
    <property type="evidence" value="ECO:0007669"/>
    <property type="project" value="TreeGrafter"/>
</dbReference>
<evidence type="ECO:0000256" key="4">
    <source>
        <dbReference type="ARBA" id="ARBA00022692"/>
    </source>
</evidence>
<dbReference type="CTD" id="100331961"/>
<dbReference type="PANTHER" id="PTHR15352:SF2">
    <property type="entry name" value="INOSITOL 1,4,5-TRIPHOSPHATE RECEPTOR ASSOCIATED 1"/>
    <property type="match status" value="1"/>
</dbReference>
<proteinExistence type="predicted"/>
<dbReference type="GO" id="GO:0005737">
    <property type="term" value="C:cytoplasm"/>
    <property type="evidence" value="ECO:0007669"/>
    <property type="project" value="UniProtKB-SubCell"/>
</dbReference>
<keyword evidence="6" id="KW-0175">Coiled coil</keyword>